<dbReference type="STRING" id="243090.RB9348"/>
<dbReference type="Proteomes" id="UP000001025">
    <property type="component" value="Chromosome"/>
</dbReference>
<dbReference type="AlphaFoldDB" id="Q7ULQ8"/>
<evidence type="ECO:0000313" key="1">
    <source>
        <dbReference type="EMBL" id="CAD76211.1"/>
    </source>
</evidence>
<keyword evidence="2" id="KW-1185">Reference proteome</keyword>
<dbReference type="EnsemblBacteria" id="CAD76211">
    <property type="protein sequence ID" value="CAD76211"/>
    <property type="gene ID" value="RB9348"/>
</dbReference>
<protein>
    <submittedName>
        <fullName evidence="1">Uncharacterized protein</fullName>
    </submittedName>
</protein>
<name>Q7ULQ8_RHOBA</name>
<dbReference type="KEGG" id="rba:RB9348"/>
<dbReference type="EMBL" id="BX294149">
    <property type="protein sequence ID" value="CAD76211.1"/>
    <property type="molecule type" value="Genomic_DNA"/>
</dbReference>
<proteinExistence type="predicted"/>
<gene>
    <name evidence="1" type="ordered locus">RB9348</name>
</gene>
<dbReference type="InParanoid" id="Q7ULQ8"/>
<organism evidence="1 2">
    <name type="scientific">Rhodopirellula baltica (strain DSM 10527 / NCIMB 13988 / SH1)</name>
    <dbReference type="NCBI Taxonomy" id="243090"/>
    <lineage>
        <taxon>Bacteria</taxon>
        <taxon>Pseudomonadati</taxon>
        <taxon>Planctomycetota</taxon>
        <taxon>Planctomycetia</taxon>
        <taxon>Pirellulales</taxon>
        <taxon>Pirellulaceae</taxon>
        <taxon>Rhodopirellula</taxon>
    </lineage>
</organism>
<dbReference type="HOGENOM" id="CLU_2357806_0_0_0"/>
<sequence>MLCRQRFEGLLGSVDLRAERGRFAFERTGARPLRAVDSVAYQMTTIGRWACAPVDVWLTAANAVRLIQSTVWLATLGRHPQLGRTRVPLLHASKPC</sequence>
<accession>Q7ULQ8</accession>
<evidence type="ECO:0000313" key="2">
    <source>
        <dbReference type="Proteomes" id="UP000001025"/>
    </source>
</evidence>
<reference evidence="1 2" key="1">
    <citation type="journal article" date="2003" name="Proc. Natl. Acad. Sci. U.S.A.">
        <title>Complete genome sequence of the marine planctomycete Pirellula sp. strain 1.</title>
        <authorList>
            <person name="Gloeckner F.O."/>
            <person name="Kube M."/>
            <person name="Bauer M."/>
            <person name="Teeling H."/>
            <person name="Lombardot T."/>
            <person name="Ludwig W."/>
            <person name="Gade D."/>
            <person name="Beck A."/>
            <person name="Borzym K."/>
            <person name="Heitmann K."/>
            <person name="Rabus R."/>
            <person name="Schlesner H."/>
            <person name="Amann R."/>
            <person name="Reinhardt R."/>
        </authorList>
    </citation>
    <scope>NUCLEOTIDE SEQUENCE [LARGE SCALE GENOMIC DNA]</scope>
    <source>
        <strain evidence="2">DSM 10527 / NCIMB 13988 / SH1</strain>
    </source>
</reference>